<feature type="domain" description="DUF427" evidence="1">
    <location>
        <begin position="38"/>
        <end position="127"/>
    </location>
</feature>
<proteinExistence type="predicted"/>
<dbReference type="RefSeq" id="WP_123199239.1">
    <property type="nucleotide sequence ID" value="NZ_RJMB01000001.1"/>
</dbReference>
<dbReference type="PANTHER" id="PTHR34310:SF8">
    <property type="entry name" value="CONSERVED PROTEIN"/>
    <property type="match status" value="1"/>
</dbReference>
<dbReference type="AlphaFoldDB" id="A0A3N0EHV9"/>
<dbReference type="InterPro" id="IPR007361">
    <property type="entry name" value="DUF427"/>
</dbReference>
<evidence type="ECO:0000313" key="3">
    <source>
        <dbReference type="Proteomes" id="UP000269198"/>
    </source>
</evidence>
<sequence length="263" mass="29907">MSLTLGGGPLASDAPSTVNYTIHSPSRALYMHPFPRRVRAEIGGHTVLDSDRGALLHESELLPVLYVPMEDIGQRFLAPSEHTTHCPFKGDASYWDLVVGDRRVENAVWAYPTPTPEASWLRGMASMRWRAAEAWFDEEEQVHGHLRDPFHRVDARRSSMLVRVSHGERVVALTGAAMVLSETGLPNRYYVPFTDVHRDMLVPSRTRTHCPYKGRAAYWNLRVDDREIADAGWSLPEPLKDGRDVRDHICFRHDELTTTLERD</sequence>
<dbReference type="PANTHER" id="PTHR34310">
    <property type="entry name" value="DUF427 DOMAIN PROTEIN (AFU_ORTHOLOGUE AFUA_3G02220)"/>
    <property type="match status" value="1"/>
</dbReference>
<protein>
    <submittedName>
        <fullName evidence="2">DUF427 domain-containing protein</fullName>
    </submittedName>
</protein>
<dbReference type="Proteomes" id="UP000269198">
    <property type="component" value="Unassembled WGS sequence"/>
</dbReference>
<accession>A0A3N0EHV9</accession>
<dbReference type="Gene3D" id="2.170.150.40">
    <property type="entry name" value="Domain of unknown function (DUF427)"/>
    <property type="match status" value="2"/>
</dbReference>
<evidence type="ECO:0000259" key="1">
    <source>
        <dbReference type="Pfam" id="PF04248"/>
    </source>
</evidence>
<feature type="domain" description="DUF427" evidence="1">
    <location>
        <begin position="162"/>
        <end position="253"/>
    </location>
</feature>
<evidence type="ECO:0000313" key="2">
    <source>
        <dbReference type="EMBL" id="RNL87374.1"/>
    </source>
</evidence>
<reference evidence="2 3" key="1">
    <citation type="submission" date="2018-11" db="EMBL/GenBank/DDBJ databases">
        <title>The genome draft of YIM 96095.</title>
        <authorList>
            <person name="Tang S.-K."/>
            <person name="Chunyu W.-X."/>
            <person name="Feng Y.-Z."/>
        </authorList>
    </citation>
    <scope>NUCLEOTIDE SEQUENCE [LARGE SCALE GENOMIC DNA]</scope>
    <source>
        <strain evidence="2 3">YIM 96095</strain>
    </source>
</reference>
<name>A0A3N0EHV9_9ACTN</name>
<gene>
    <name evidence="2" type="ORF">EFW17_00655</name>
</gene>
<keyword evidence="3" id="KW-1185">Reference proteome</keyword>
<dbReference type="OrthoDB" id="285364at2"/>
<comment type="caution">
    <text evidence="2">The sequence shown here is derived from an EMBL/GenBank/DDBJ whole genome shotgun (WGS) entry which is preliminary data.</text>
</comment>
<organism evidence="2 3">
    <name type="scientific">Halostreptopolyspora alba</name>
    <dbReference type="NCBI Taxonomy" id="2487137"/>
    <lineage>
        <taxon>Bacteria</taxon>
        <taxon>Bacillati</taxon>
        <taxon>Actinomycetota</taxon>
        <taxon>Actinomycetes</taxon>
        <taxon>Streptosporangiales</taxon>
        <taxon>Nocardiopsidaceae</taxon>
        <taxon>Halostreptopolyspora</taxon>
    </lineage>
</organism>
<dbReference type="Pfam" id="PF04248">
    <property type="entry name" value="NTP_transf_9"/>
    <property type="match status" value="2"/>
</dbReference>
<dbReference type="InterPro" id="IPR038694">
    <property type="entry name" value="DUF427_sf"/>
</dbReference>
<dbReference type="EMBL" id="RJMB01000001">
    <property type="protein sequence ID" value="RNL87374.1"/>
    <property type="molecule type" value="Genomic_DNA"/>
</dbReference>